<dbReference type="Gene3D" id="3.50.50.60">
    <property type="entry name" value="FAD/NAD(P)-binding domain"/>
    <property type="match status" value="1"/>
</dbReference>
<sequence>MPKWSYAHVLPYFKKMETFEKGGNEYRGATGPLHVHQCRAENPLYEAFLAAGRISACRSAPTKTASSRRASTAPKPRFATASARARQLPICVRPRAAQISPS</sequence>
<dbReference type="KEGG" id="roy:G3A56_27955"/>
<reference evidence="3 4" key="1">
    <citation type="submission" date="2020-02" db="EMBL/GenBank/DDBJ databases">
        <title>Plant-Promoting Endophytic Bacterium Rhizobium oryzihabitans sp. nov., Isolated from the Root of Rice.</title>
        <authorList>
            <person name="zhao J."/>
            <person name="Zhang G."/>
        </authorList>
    </citation>
    <scope>NUCLEOTIDE SEQUENCE [LARGE SCALE GENOMIC DNA]</scope>
    <source>
        <strain evidence="3 4">M15</strain>
        <plasmid evidence="3 4">p7</plasmid>
    </source>
</reference>
<comment type="similarity">
    <text evidence="1">Belongs to the GMC oxidoreductase family.</text>
</comment>
<dbReference type="PANTHER" id="PTHR11552">
    <property type="entry name" value="GLUCOSE-METHANOL-CHOLINE GMC OXIDOREDUCTASE"/>
    <property type="match status" value="1"/>
</dbReference>
<dbReference type="GO" id="GO:0016491">
    <property type="term" value="F:oxidoreductase activity"/>
    <property type="evidence" value="ECO:0007669"/>
    <property type="project" value="TreeGrafter"/>
</dbReference>
<keyword evidence="4" id="KW-1185">Reference proteome</keyword>
<evidence type="ECO:0000313" key="4">
    <source>
        <dbReference type="Proteomes" id="UP000464865"/>
    </source>
</evidence>
<feature type="compositionally biased region" description="Polar residues" evidence="2">
    <location>
        <begin position="61"/>
        <end position="70"/>
    </location>
</feature>
<name>A0A7L5BRQ8_9HYPH</name>
<dbReference type="Gene3D" id="3.30.560.10">
    <property type="entry name" value="Glucose Oxidase, domain 3"/>
    <property type="match status" value="1"/>
</dbReference>
<dbReference type="EMBL" id="CP048639">
    <property type="protein sequence ID" value="QIB41617.1"/>
    <property type="molecule type" value="Genomic_DNA"/>
</dbReference>
<dbReference type="InterPro" id="IPR012132">
    <property type="entry name" value="GMC_OxRdtase"/>
</dbReference>
<evidence type="ECO:0000256" key="2">
    <source>
        <dbReference type="SAM" id="MobiDB-lite"/>
    </source>
</evidence>
<gene>
    <name evidence="3" type="ORF">G3A56_27955</name>
</gene>
<evidence type="ECO:0000313" key="3">
    <source>
        <dbReference type="EMBL" id="QIB41617.1"/>
    </source>
</evidence>
<feature type="region of interest" description="Disordered" evidence="2">
    <location>
        <begin position="60"/>
        <end position="82"/>
    </location>
</feature>
<dbReference type="PANTHER" id="PTHR11552:SF147">
    <property type="entry name" value="CHOLINE DEHYDROGENASE, MITOCHONDRIAL"/>
    <property type="match status" value="1"/>
</dbReference>
<protein>
    <submittedName>
        <fullName evidence="3">Uncharacterized protein</fullName>
    </submittedName>
</protein>
<keyword evidence="3" id="KW-0614">Plasmid</keyword>
<dbReference type="GO" id="GO:0050660">
    <property type="term" value="F:flavin adenine dinucleotide binding"/>
    <property type="evidence" value="ECO:0007669"/>
    <property type="project" value="InterPro"/>
</dbReference>
<organism evidence="3 4">
    <name type="scientific">Rhizobium oryzihabitans</name>
    <dbReference type="NCBI Taxonomy" id="2267833"/>
    <lineage>
        <taxon>Bacteria</taxon>
        <taxon>Pseudomonadati</taxon>
        <taxon>Pseudomonadota</taxon>
        <taxon>Alphaproteobacteria</taxon>
        <taxon>Hyphomicrobiales</taxon>
        <taxon>Rhizobiaceae</taxon>
        <taxon>Rhizobium/Agrobacterium group</taxon>
        <taxon>Rhizobium</taxon>
    </lineage>
</organism>
<evidence type="ECO:0000256" key="1">
    <source>
        <dbReference type="ARBA" id="ARBA00010790"/>
    </source>
</evidence>
<dbReference type="Proteomes" id="UP000464865">
    <property type="component" value="Plasmid p7"/>
</dbReference>
<dbReference type="AlphaFoldDB" id="A0A7L5BRQ8"/>
<geneLocation type="plasmid" evidence="3 4">
    <name>p7</name>
</geneLocation>
<accession>A0A7L5BRQ8</accession>
<dbReference type="InterPro" id="IPR036188">
    <property type="entry name" value="FAD/NAD-bd_sf"/>
</dbReference>
<proteinExistence type="inferred from homology"/>